<name>A0A7C9CZW3_OPUST</name>
<proteinExistence type="predicted"/>
<organism evidence="1">
    <name type="scientific">Opuntia streptacantha</name>
    <name type="common">Prickly pear cactus</name>
    <name type="synonym">Opuntia cardona</name>
    <dbReference type="NCBI Taxonomy" id="393608"/>
    <lineage>
        <taxon>Eukaryota</taxon>
        <taxon>Viridiplantae</taxon>
        <taxon>Streptophyta</taxon>
        <taxon>Embryophyta</taxon>
        <taxon>Tracheophyta</taxon>
        <taxon>Spermatophyta</taxon>
        <taxon>Magnoliopsida</taxon>
        <taxon>eudicotyledons</taxon>
        <taxon>Gunneridae</taxon>
        <taxon>Pentapetalae</taxon>
        <taxon>Caryophyllales</taxon>
        <taxon>Cactineae</taxon>
        <taxon>Cactaceae</taxon>
        <taxon>Opuntioideae</taxon>
        <taxon>Opuntia</taxon>
    </lineage>
</organism>
<dbReference type="AlphaFoldDB" id="A0A7C9CZW3"/>
<protein>
    <submittedName>
        <fullName evidence="1">Uncharacterized protein</fullName>
    </submittedName>
</protein>
<reference evidence="1" key="1">
    <citation type="journal article" date="2013" name="J. Plant Res.">
        <title>Effect of fungi and light on seed germination of three Opuntia species from semiarid lands of central Mexico.</title>
        <authorList>
            <person name="Delgado-Sanchez P."/>
            <person name="Jimenez-Bremont J.F."/>
            <person name="Guerrero-Gonzalez Mde L."/>
            <person name="Flores J."/>
        </authorList>
    </citation>
    <scope>NUCLEOTIDE SEQUENCE</scope>
    <source>
        <tissue evidence="1">Cladode</tissue>
    </source>
</reference>
<sequence>MLSGDVTLKLFFSTTNLAWIEDAIASSRNPNKPSLCLFLAFDRGNILDSLKLEDGEREMVVELSDRLRHHTTAEMDLKKWMMSGQKAGESQCNGVRISQCLWI</sequence>
<reference evidence="1" key="2">
    <citation type="submission" date="2020-07" db="EMBL/GenBank/DDBJ databases">
        <authorList>
            <person name="Vera ALvarez R."/>
            <person name="Arias-Moreno D.M."/>
            <person name="Jimenez-Jacinto V."/>
            <person name="Jimenez-Bremont J.F."/>
            <person name="Swaminathan K."/>
            <person name="Moose S.P."/>
            <person name="Guerrero-Gonzalez M.L."/>
            <person name="Marino-Ramirez L."/>
            <person name="Landsman D."/>
            <person name="Rodriguez-Kessler M."/>
            <person name="Delgado-Sanchez P."/>
        </authorList>
    </citation>
    <scope>NUCLEOTIDE SEQUENCE</scope>
    <source>
        <tissue evidence="1">Cladode</tissue>
    </source>
</reference>
<accession>A0A7C9CZW3</accession>
<evidence type="ECO:0000313" key="1">
    <source>
        <dbReference type="EMBL" id="MBA4630600.1"/>
    </source>
</evidence>
<dbReference type="EMBL" id="GISG01074282">
    <property type="protein sequence ID" value="MBA4630600.1"/>
    <property type="molecule type" value="Transcribed_RNA"/>
</dbReference>